<evidence type="ECO:0000313" key="2">
    <source>
        <dbReference type="EMBL" id="KAF1945133.1"/>
    </source>
</evidence>
<feature type="region of interest" description="Disordered" evidence="1">
    <location>
        <begin position="66"/>
        <end position="121"/>
    </location>
</feature>
<gene>
    <name evidence="2" type="ORF">EJ02DRAFT_509620</name>
</gene>
<proteinExistence type="predicted"/>
<reference evidence="2" key="1">
    <citation type="journal article" date="2020" name="Stud. Mycol.">
        <title>101 Dothideomycetes genomes: a test case for predicting lifestyles and emergence of pathogens.</title>
        <authorList>
            <person name="Haridas S."/>
            <person name="Albert R."/>
            <person name="Binder M."/>
            <person name="Bloem J."/>
            <person name="Labutti K."/>
            <person name="Salamov A."/>
            <person name="Andreopoulos B."/>
            <person name="Baker S."/>
            <person name="Barry K."/>
            <person name="Bills G."/>
            <person name="Bluhm B."/>
            <person name="Cannon C."/>
            <person name="Castanera R."/>
            <person name="Culley D."/>
            <person name="Daum C."/>
            <person name="Ezra D."/>
            <person name="Gonzalez J."/>
            <person name="Henrissat B."/>
            <person name="Kuo A."/>
            <person name="Liang C."/>
            <person name="Lipzen A."/>
            <person name="Lutzoni F."/>
            <person name="Magnuson J."/>
            <person name="Mondo S."/>
            <person name="Nolan M."/>
            <person name="Ohm R."/>
            <person name="Pangilinan J."/>
            <person name="Park H.-J."/>
            <person name="Ramirez L."/>
            <person name="Alfaro M."/>
            <person name="Sun H."/>
            <person name="Tritt A."/>
            <person name="Yoshinaga Y."/>
            <person name="Zwiers L.-H."/>
            <person name="Turgeon B."/>
            <person name="Goodwin S."/>
            <person name="Spatafora J."/>
            <person name="Crous P."/>
            <person name="Grigoriev I."/>
        </authorList>
    </citation>
    <scope>NUCLEOTIDE SEQUENCE</scope>
    <source>
        <strain evidence="2">CBS 161.51</strain>
    </source>
</reference>
<evidence type="ECO:0000256" key="1">
    <source>
        <dbReference type="SAM" id="MobiDB-lite"/>
    </source>
</evidence>
<evidence type="ECO:0000313" key="3">
    <source>
        <dbReference type="Proteomes" id="UP000800038"/>
    </source>
</evidence>
<dbReference type="AlphaFoldDB" id="A0A6A5SY05"/>
<dbReference type="Proteomes" id="UP000800038">
    <property type="component" value="Unassembled WGS sequence"/>
</dbReference>
<feature type="compositionally biased region" description="Basic and acidic residues" evidence="1">
    <location>
        <begin position="66"/>
        <end position="87"/>
    </location>
</feature>
<name>A0A6A5SY05_9PLEO</name>
<organism evidence="2 3">
    <name type="scientific">Clathrospora elynae</name>
    <dbReference type="NCBI Taxonomy" id="706981"/>
    <lineage>
        <taxon>Eukaryota</taxon>
        <taxon>Fungi</taxon>
        <taxon>Dikarya</taxon>
        <taxon>Ascomycota</taxon>
        <taxon>Pezizomycotina</taxon>
        <taxon>Dothideomycetes</taxon>
        <taxon>Pleosporomycetidae</taxon>
        <taxon>Pleosporales</taxon>
        <taxon>Diademaceae</taxon>
        <taxon>Clathrospora</taxon>
    </lineage>
</organism>
<keyword evidence="3" id="KW-1185">Reference proteome</keyword>
<protein>
    <submittedName>
        <fullName evidence="2">Uncharacterized protein</fullName>
    </submittedName>
</protein>
<sequence>MIRDAQGYVVSFKSVETTNPYQVMSSLKHTQFVSRAKPRLGYIVTEKAEQKSRGIYAERQQKKLRAEQQQAEDRATNARLAKEENASIRKFRLRCPPPPPEPAQTGPWYDPNRSYDPASETHEERQKFIREKLTSVLSEDRIKFSLRRSGHLGIDPAIAEHNEQMVTNSILGQRTSYLAQQRCDREEYIRQFVREDAERLNTQILNDHYRIWYRERLEKLAQLGPLLTRGIEMLDLALSNGGDTFSYDVGTLVEVMIKHVFEPADALFGEMSQEIALEEVGAAYLKAVWPMAGLDVLHSYFLNERDHSRPFPMRPSVWSRALRSFARQSTTPRRLSTLSLPSWSRRLASARPSLMVLRALALGPAWLLQLASRSAVSRRCPG</sequence>
<dbReference type="OrthoDB" id="3798353at2759"/>
<accession>A0A6A5SY05</accession>
<dbReference type="EMBL" id="ML976011">
    <property type="protein sequence ID" value="KAF1945133.1"/>
    <property type="molecule type" value="Genomic_DNA"/>
</dbReference>